<sequence>MGDLGVWTFVAIAAALLVGTFVQSVVGLGLGLVAAPVITLLAPQLMPGAMLMLASVLPVVTLSREREEIDWHGLGWSLPARVVGTGVGVWVVASLSERQLGVGIGLIVLAAVLLTARTVVVPITRRTLGVAGFVSGVTGTATSIGGPPFALLYQRRPPRQIRTTLAVFFLVGAAMSLVGLGISGELTRDELMVAVAMLPALLVGFAISGPLRRRLPTEVVRPLVLLVSGASAVVLVVRSLVG</sequence>
<feature type="transmembrane region" description="Helical" evidence="8">
    <location>
        <begin position="165"/>
        <end position="185"/>
    </location>
</feature>
<feature type="transmembrane region" description="Helical" evidence="8">
    <location>
        <begin position="130"/>
        <end position="153"/>
    </location>
</feature>
<dbReference type="GO" id="GO:0005886">
    <property type="term" value="C:plasma membrane"/>
    <property type="evidence" value="ECO:0007669"/>
    <property type="project" value="UniProtKB-SubCell"/>
</dbReference>
<organism evidence="9 10">
    <name type="scientific">Aeromicrobium marinum DSM 15272</name>
    <dbReference type="NCBI Taxonomy" id="585531"/>
    <lineage>
        <taxon>Bacteria</taxon>
        <taxon>Bacillati</taxon>
        <taxon>Actinomycetota</taxon>
        <taxon>Actinomycetes</taxon>
        <taxon>Propionibacteriales</taxon>
        <taxon>Nocardioidaceae</taxon>
        <taxon>Aeromicrobium</taxon>
    </lineage>
</organism>
<dbReference type="EMBL" id="ACLF03000006">
    <property type="protein sequence ID" value="EFQ82935.1"/>
    <property type="molecule type" value="Genomic_DNA"/>
</dbReference>
<keyword evidence="7 8" id="KW-0472">Membrane</keyword>
<evidence type="ECO:0000256" key="5">
    <source>
        <dbReference type="ARBA" id="ARBA00022692"/>
    </source>
</evidence>
<dbReference type="InterPro" id="IPR002781">
    <property type="entry name" value="TM_pro_TauE-like"/>
</dbReference>
<evidence type="ECO:0000256" key="8">
    <source>
        <dbReference type="RuleBase" id="RU363041"/>
    </source>
</evidence>
<comment type="caution">
    <text evidence="9">The sequence shown here is derived from an EMBL/GenBank/DDBJ whole genome shotgun (WGS) entry which is preliminary data.</text>
</comment>
<feature type="transmembrane region" description="Helical" evidence="8">
    <location>
        <begin position="74"/>
        <end position="93"/>
    </location>
</feature>
<feature type="transmembrane region" description="Helical" evidence="8">
    <location>
        <begin position="6"/>
        <end position="33"/>
    </location>
</feature>
<keyword evidence="6 8" id="KW-1133">Transmembrane helix</keyword>
<evidence type="ECO:0000256" key="6">
    <source>
        <dbReference type="ARBA" id="ARBA00022989"/>
    </source>
</evidence>
<evidence type="ECO:0000313" key="10">
    <source>
        <dbReference type="Proteomes" id="UP000003111"/>
    </source>
</evidence>
<feature type="transmembrane region" description="Helical" evidence="8">
    <location>
        <begin position="45"/>
        <end position="62"/>
    </location>
</feature>
<keyword evidence="4 8" id="KW-1003">Cell membrane</keyword>
<reference evidence="9" key="1">
    <citation type="submission" date="2010-08" db="EMBL/GenBank/DDBJ databases">
        <authorList>
            <person name="Muzny D."/>
            <person name="Qin X."/>
            <person name="Buhay C."/>
            <person name="Dugan-Rocha S."/>
            <person name="Ding Y."/>
            <person name="Chen G."/>
            <person name="Hawes A."/>
            <person name="Holder M."/>
            <person name="Jhangiani S."/>
            <person name="Johnson A."/>
            <person name="Khan Z."/>
            <person name="Li Z."/>
            <person name="Liu W."/>
            <person name="Liu X."/>
            <person name="Perez L."/>
            <person name="Shen H."/>
            <person name="Wang Q."/>
            <person name="Watt J."/>
            <person name="Xi L."/>
            <person name="Xin Y."/>
            <person name="Zhou J."/>
            <person name="Deng J."/>
            <person name="Jiang H."/>
            <person name="Liu Y."/>
            <person name="Qu J."/>
            <person name="Song X.-Z."/>
            <person name="Zhang L."/>
            <person name="Villasana D."/>
            <person name="Johnson A."/>
            <person name="Liu J."/>
            <person name="Liyanage D."/>
            <person name="Lorensuhewa L."/>
            <person name="Robinson T."/>
            <person name="Song A."/>
            <person name="Song B.-B."/>
            <person name="Dinh H."/>
            <person name="Thornton R."/>
            <person name="Coyle M."/>
            <person name="Francisco L."/>
            <person name="Jackson L."/>
            <person name="Javaid M."/>
            <person name="Korchina V."/>
            <person name="Kovar C."/>
            <person name="Mata R."/>
            <person name="Mathew T."/>
            <person name="Ngo R."/>
            <person name="Nguyen L."/>
            <person name="Nguyen N."/>
            <person name="Okwuonu G."/>
            <person name="Ongeri F."/>
            <person name="Pham C."/>
            <person name="Simmons D."/>
            <person name="Wilczek-Boney K."/>
            <person name="Hale W."/>
            <person name="Jakkamsetti A."/>
            <person name="Pham P."/>
            <person name="Ruth R."/>
            <person name="San Lucas F."/>
            <person name="Warren J."/>
            <person name="Zhang J."/>
            <person name="Zhao Z."/>
            <person name="Zhou C."/>
            <person name="Zhu D."/>
            <person name="Lee S."/>
            <person name="Bess C."/>
            <person name="Blankenburg K."/>
            <person name="Forbes L."/>
            <person name="Fu Q."/>
            <person name="Gubbala S."/>
            <person name="Hirani K."/>
            <person name="Jayaseelan J.C."/>
            <person name="Lara F."/>
            <person name="Munidasa M."/>
            <person name="Palculict T."/>
            <person name="Patil S."/>
            <person name="Pu L.-L."/>
            <person name="Saada N."/>
            <person name="Tang L."/>
            <person name="Weissenberger G."/>
            <person name="Zhu Y."/>
            <person name="Hemphill L."/>
            <person name="Shang Y."/>
            <person name="Youmans B."/>
            <person name="Ayvaz T."/>
            <person name="Ross M."/>
            <person name="Santibanez J."/>
            <person name="Aqrawi P."/>
            <person name="Gross S."/>
            <person name="Joshi V."/>
            <person name="Fowler G."/>
            <person name="Nazareth L."/>
            <person name="Reid J."/>
            <person name="Worley K."/>
            <person name="Petrosino J."/>
            <person name="Highlander S."/>
            <person name="Gibbs R."/>
        </authorList>
    </citation>
    <scope>NUCLEOTIDE SEQUENCE [LARGE SCALE GENOMIC DNA]</scope>
    <source>
        <strain evidence="9">DSM 15272</strain>
    </source>
</reference>
<evidence type="ECO:0000256" key="4">
    <source>
        <dbReference type="ARBA" id="ARBA00022475"/>
    </source>
</evidence>
<comment type="similarity">
    <text evidence="2 8">Belongs to the 4-toluene sulfonate uptake permease (TSUP) (TC 2.A.102) family.</text>
</comment>
<dbReference type="STRING" id="585531.HMPREF0063_12144"/>
<dbReference type="Pfam" id="PF01925">
    <property type="entry name" value="TauE"/>
    <property type="match status" value="1"/>
</dbReference>
<dbReference type="InterPro" id="IPR052017">
    <property type="entry name" value="TSUP"/>
</dbReference>
<dbReference type="Proteomes" id="UP000003111">
    <property type="component" value="Unassembled WGS sequence"/>
</dbReference>
<dbReference type="HOGENOM" id="CLU_054750_2_0_11"/>
<protein>
    <recommendedName>
        <fullName evidence="8">Probable membrane transporter protein</fullName>
    </recommendedName>
</protein>
<feature type="transmembrane region" description="Helical" evidence="8">
    <location>
        <begin position="191"/>
        <end position="211"/>
    </location>
</feature>
<proteinExistence type="inferred from homology"/>
<evidence type="ECO:0000256" key="1">
    <source>
        <dbReference type="ARBA" id="ARBA00004651"/>
    </source>
</evidence>
<dbReference type="eggNOG" id="COG0730">
    <property type="taxonomic scope" value="Bacteria"/>
</dbReference>
<comment type="subcellular location">
    <subcellularLocation>
        <location evidence="1 8">Cell membrane</location>
        <topology evidence="1 8">Multi-pass membrane protein</topology>
    </subcellularLocation>
</comment>
<evidence type="ECO:0000256" key="3">
    <source>
        <dbReference type="ARBA" id="ARBA00022448"/>
    </source>
</evidence>
<keyword evidence="3" id="KW-0813">Transport</keyword>
<keyword evidence="5 8" id="KW-0812">Transmembrane</keyword>
<dbReference type="AlphaFoldDB" id="E2SCI2"/>
<accession>E2SCI2</accession>
<dbReference type="PANTHER" id="PTHR30269:SF37">
    <property type="entry name" value="MEMBRANE TRANSPORTER PROTEIN"/>
    <property type="match status" value="1"/>
</dbReference>
<evidence type="ECO:0000256" key="7">
    <source>
        <dbReference type="ARBA" id="ARBA00023136"/>
    </source>
</evidence>
<feature type="transmembrane region" description="Helical" evidence="8">
    <location>
        <begin position="100"/>
        <end position="124"/>
    </location>
</feature>
<feature type="transmembrane region" description="Helical" evidence="8">
    <location>
        <begin position="223"/>
        <end position="241"/>
    </location>
</feature>
<gene>
    <name evidence="9" type="ORF">HMPREF0063_12144</name>
</gene>
<keyword evidence="10" id="KW-1185">Reference proteome</keyword>
<evidence type="ECO:0000256" key="2">
    <source>
        <dbReference type="ARBA" id="ARBA00009142"/>
    </source>
</evidence>
<dbReference type="PANTHER" id="PTHR30269">
    <property type="entry name" value="TRANSMEMBRANE PROTEIN YFCA"/>
    <property type="match status" value="1"/>
</dbReference>
<dbReference type="RefSeq" id="WP_007077236.1">
    <property type="nucleotide sequence ID" value="NZ_CM001024.1"/>
</dbReference>
<evidence type="ECO:0000313" key="9">
    <source>
        <dbReference type="EMBL" id="EFQ82935.1"/>
    </source>
</evidence>
<name>E2SCI2_9ACTN</name>